<name>A0ABT7LPN4_9STRE</name>
<dbReference type="Proteomes" id="UP001529255">
    <property type="component" value="Unassembled WGS sequence"/>
</dbReference>
<organism evidence="1 2">
    <name type="scientific">Streptococcus raffinosi</name>
    <dbReference type="NCBI Taxonomy" id="3053355"/>
    <lineage>
        <taxon>Bacteria</taxon>
        <taxon>Bacillati</taxon>
        <taxon>Bacillota</taxon>
        <taxon>Bacilli</taxon>
        <taxon>Lactobacillales</taxon>
        <taxon>Streptococcaceae</taxon>
        <taxon>Streptococcus</taxon>
    </lineage>
</organism>
<sequence>MIAVIRTRVNGKSKKLCDLDLMKFTENQVRQRMYERGIEEDAFFICSITDWNVDRIFSLREVYVLKQAVEELYDGDSTVVAYLLNQGRSIYFIATHYYKFLSKDEVEAMIKVIGQVDSDKLLVTFYKTGSWVNFVSQYLRAGYLLQIEDRYYVDVS</sequence>
<keyword evidence="2" id="KW-1185">Reference proteome</keyword>
<accession>A0ABT7LPN4</accession>
<gene>
    <name evidence="1" type="ORF">QRD39_00605</name>
</gene>
<proteinExistence type="predicted"/>
<dbReference type="RefSeq" id="WP_285955284.1">
    <property type="nucleotide sequence ID" value="NZ_JASUZV010000001.1"/>
</dbReference>
<reference evidence="1 2" key="1">
    <citation type="submission" date="2023-06" db="EMBL/GenBank/DDBJ databases">
        <title>A potential novel species of Streptococcus isolated from human milk sample.</title>
        <authorList>
            <person name="Nguyen H.V."/>
            <person name="Trinh A.T.V."/>
            <person name="Hoang A.T.L."/>
            <person name="Bui L.N.H."/>
            <person name="Tran Q.T.L."/>
            <person name="Trinh T."/>
        </authorList>
    </citation>
    <scope>NUCLEOTIDE SEQUENCE [LARGE SCALE GENOMIC DNA]</scope>
    <source>
        <strain evidence="1 2">VTCC 12812</strain>
    </source>
</reference>
<evidence type="ECO:0000313" key="2">
    <source>
        <dbReference type="Proteomes" id="UP001529255"/>
    </source>
</evidence>
<protein>
    <submittedName>
        <fullName evidence="1">Uncharacterized protein</fullName>
    </submittedName>
</protein>
<evidence type="ECO:0000313" key="1">
    <source>
        <dbReference type="EMBL" id="MDL5042611.1"/>
    </source>
</evidence>
<comment type="caution">
    <text evidence="1">The sequence shown here is derived from an EMBL/GenBank/DDBJ whole genome shotgun (WGS) entry which is preliminary data.</text>
</comment>
<dbReference type="EMBL" id="JASUZV010000001">
    <property type="protein sequence ID" value="MDL5042611.1"/>
    <property type="molecule type" value="Genomic_DNA"/>
</dbReference>